<gene>
    <name evidence="1" type="ORF">KEC54_19570</name>
</gene>
<dbReference type="RefSeq" id="WP_283535164.1">
    <property type="nucleotide sequence ID" value="NZ_CP073633.1"/>
</dbReference>
<proteinExistence type="predicted"/>
<evidence type="ECO:0000313" key="2">
    <source>
        <dbReference type="Proteomes" id="UP001223720"/>
    </source>
</evidence>
<reference evidence="1" key="1">
    <citation type="journal article" date="2022" name="Biotechnol. Bioprocess Eng.">
        <title>Pan-genome Analysis Reveals Comparative Genomic Features of Central Metabolic Pathways in Methylorubrum extorquens.</title>
        <authorList>
            <person name="Lee G.M."/>
            <person name="Scott-Nevros Z.K."/>
            <person name="Lee S.-M."/>
            <person name="Kim D."/>
        </authorList>
    </citation>
    <scope>NUCLEOTIDE SEQUENCE</scope>
    <source>
        <strain evidence="1">ATCC 55366</strain>
    </source>
</reference>
<organism evidence="1 2">
    <name type="scientific">Methylorubrum extorquens</name>
    <name type="common">Methylobacterium dichloromethanicum</name>
    <name type="synonym">Methylobacterium extorquens</name>
    <dbReference type="NCBI Taxonomy" id="408"/>
    <lineage>
        <taxon>Bacteria</taxon>
        <taxon>Pseudomonadati</taxon>
        <taxon>Pseudomonadota</taxon>
        <taxon>Alphaproteobacteria</taxon>
        <taxon>Hyphomicrobiales</taxon>
        <taxon>Methylobacteriaceae</taxon>
        <taxon>Methylorubrum</taxon>
    </lineage>
</organism>
<dbReference type="AlphaFoldDB" id="A0AAX3WAV0"/>
<evidence type="ECO:0000313" key="1">
    <source>
        <dbReference type="EMBL" id="WHQ68562.1"/>
    </source>
</evidence>
<name>A0AAX3WAV0_METEX</name>
<dbReference type="EMBL" id="CP073633">
    <property type="protein sequence ID" value="WHQ68562.1"/>
    <property type="molecule type" value="Genomic_DNA"/>
</dbReference>
<protein>
    <submittedName>
        <fullName evidence="1">Uncharacterized protein</fullName>
    </submittedName>
</protein>
<accession>A0AAX3WAV0</accession>
<dbReference type="Proteomes" id="UP001223720">
    <property type="component" value="Chromosome"/>
</dbReference>
<sequence>MTLPQGTRSKFLAIQARAAERAKALALEKLQAAGLSARAMAAELNQQRWRRLRAAAGTRRPSSEFWNASETVIACYREHVAANPKRS</sequence>